<dbReference type="RefSeq" id="WP_310374329.1">
    <property type="nucleotide sequence ID" value="NZ_JAVDYB010000001.1"/>
</dbReference>
<evidence type="ECO:0000256" key="1">
    <source>
        <dbReference type="SAM" id="MobiDB-lite"/>
    </source>
</evidence>
<dbReference type="Proteomes" id="UP001183643">
    <property type="component" value="Unassembled WGS sequence"/>
</dbReference>
<sequence length="62" mass="6815">MLLSNLRGALRQIRQEPDRGYEYGYIGRHRAPEEADEAPTTLLPPIVPGPLQVPAPRPAPAT</sequence>
<feature type="region of interest" description="Disordered" evidence="1">
    <location>
        <begin position="31"/>
        <end position="62"/>
    </location>
</feature>
<feature type="compositionally biased region" description="Pro residues" evidence="1">
    <location>
        <begin position="45"/>
        <end position="62"/>
    </location>
</feature>
<accession>A0AAE3YVS6</accession>
<protein>
    <submittedName>
        <fullName evidence="2">Uncharacterized protein</fullName>
    </submittedName>
</protein>
<keyword evidence="3" id="KW-1185">Reference proteome</keyword>
<evidence type="ECO:0000313" key="2">
    <source>
        <dbReference type="EMBL" id="MDR7280132.1"/>
    </source>
</evidence>
<evidence type="ECO:0000313" key="3">
    <source>
        <dbReference type="Proteomes" id="UP001183643"/>
    </source>
</evidence>
<gene>
    <name evidence="2" type="ORF">J2S41_006910</name>
</gene>
<organism evidence="2 3">
    <name type="scientific">Catenuloplanes atrovinosus</name>
    <dbReference type="NCBI Taxonomy" id="137266"/>
    <lineage>
        <taxon>Bacteria</taxon>
        <taxon>Bacillati</taxon>
        <taxon>Actinomycetota</taxon>
        <taxon>Actinomycetes</taxon>
        <taxon>Micromonosporales</taxon>
        <taxon>Micromonosporaceae</taxon>
        <taxon>Catenuloplanes</taxon>
    </lineage>
</organism>
<name>A0AAE3YVS6_9ACTN</name>
<proteinExistence type="predicted"/>
<dbReference type="AlphaFoldDB" id="A0AAE3YVS6"/>
<dbReference type="EMBL" id="JAVDYB010000001">
    <property type="protein sequence ID" value="MDR7280132.1"/>
    <property type="molecule type" value="Genomic_DNA"/>
</dbReference>
<reference evidence="2" key="1">
    <citation type="submission" date="2023-07" db="EMBL/GenBank/DDBJ databases">
        <title>Sequencing the genomes of 1000 actinobacteria strains.</title>
        <authorList>
            <person name="Klenk H.-P."/>
        </authorList>
    </citation>
    <scope>NUCLEOTIDE SEQUENCE</scope>
    <source>
        <strain evidence="2">DSM 44707</strain>
    </source>
</reference>
<comment type="caution">
    <text evidence="2">The sequence shown here is derived from an EMBL/GenBank/DDBJ whole genome shotgun (WGS) entry which is preliminary data.</text>
</comment>